<evidence type="ECO:0000313" key="3">
    <source>
        <dbReference type="EMBL" id="KAL1527701.1"/>
    </source>
</evidence>
<feature type="transmembrane region" description="Helical" evidence="2">
    <location>
        <begin position="12"/>
        <end position="35"/>
    </location>
</feature>
<keyword evidence="2" id="KW-0812">Transmembrane</keyword>
<protein>
    <submittedName>
        <fullName evidence="3">Uncharacterized protein</fullName>
    </submittedName>
</protein>
<keyword evidence="2" id="KW-0472">Membrane</keyword>
<proteinExistence type="predicted"/>
<sequence length="69" mass="7564">MGARRDKFFKQMFLLLGGSTVVSLGALIIGIQYGMIDRPQRVSTVNGPGWDRETRNIQVGETPRPGGSE</sequence>
<feature type="region of interest" description="Disordered" evidence="1">
    <location>
        <begin position="45"/>
        <end position="69"/>
    </location>
</feature>
<dbReference type="Proteomes" id="UP001515480">
    <property type="component" value="Unassembled WGS sequence"/>
</dbReference>
<name>A0AB34K3Y9_PRYPA</name>
<comment type="caution">
    <text evidence="3">The sequence shown here is derived from an EMBL/GenBank/DDBJ whole genome shotgun (WGS) entry which is preliminary data.</text>
</comment>
<dbReference type="EMBL" id="JBGBPQ010000002">
    <property type="protein sequence ID" value="KAL1527701.1"/>
    <property type="molecule type" value="Genomic_DNA"/>
</dbReference>
<evidence type="ECO:0000313" key="4">
    <source>
        <dbReference type="Proteomes" id="UP001515480"/>
    </source>
</evidence>
<evidence type="ECO:0000256" key="1">
    <source>
        <dbReference type="SAM" id="MobiDB-lite"/>
    </source>
</evidence>
<gene>
    <name evidence="3" type="ORF">AB1Y20_009087</name>
</gene>
<keyword evidence="4" id="KW-1185">Reference proteome</keyword>
<organism evidence="3 4">
    <name type="scientific">Prymnesium parvum</name>
    <name type="common">Toxic golden alga</name>
    <dbReference type="NCBI Taxonomy" id="97485"/>
    <lineage>
        <taxon>Eukaryota</taxon>
        <taxon>Haptista</taxon>
        <taxon>Haptophyta</taxon>
        <taxon>Prymnesiophyceae</taxon>
        <taxon>Prymnesiales</taxon>
        <taxon>Prymnesiaceae</taxon>
        <taxon>Prymnesium</taxon>
    </lineage>
</organism>
<accession>A0AB34K3Y9</accession>
<keyword evidence="2" id="KW-1133">Transmembrane helix</keyword>
<evidence type="ECO:0000256" key="2">
    <source>
        <dbReference type="SAM" id="Phobius"/>
    </source>
</evidence>
<reference evidence="3 4" key="1">
    <citation type="journal article" date="2024" name="Science">
        <title>Giant polyketide synthase enzymes in the biosynthesis of giant marine polyether toxins.</title>
        <authorList>
            <person name="Fallon T.R."/>
            <person name="Shende V.V."/>
            <person name="Wierzbicki I.H."/>
            <person name="Pendleton A.L."/>
            <person name="Watervoot N.F."/>
            <person name="Auber R.P."/>
            <person name="Gonzalez D.J."/>
            <person name="Wisecaver J.H."/>
            <person name="Moore B.S."/>
        </authorList>
    </citation>
    <scope>NUCLEOTIDE SEQUENCE [LARGE SCALE GENOMIC DNA]</scope>
    <source>
        <strain evidence="3 4">12B1</strain>
    </source>
</reference>
<dbReference type="AlphaFoldDB" id="A0AB34K3Y9"/>